<sequence length="76" mass="7594">MANNPPGTTVGCHMNTVALSGTAAAVGWAADNDFSLTGGQEARIPAGSSNGPATGSNFRITVNCDNGTSTSMETVY</sequence>
<accession>A0A1A3GYZ0</accession>
<proteinExistence type="predicted"/>
<organism evidence="1 2">
    <name type="scientific">Mycolicibacterium mucogenicum</name>
    <name type="common">Mycobacterium mucogenicum</name>
    <dbReference type="NCBI Taxonomy" id="56689"/>
    <lineage>
        <taxon>Bacteria</taxon>
        <taxon>Bacillati</taxon>
        <taxon>Actinomycetota</taxon>
        <taxon>Actinomycetes</taxon>
        <taxon>Mycobacteriales</taxon>
        <taxon>Mycobacteriaceae</taxon>
        <taxon>Mycolicibacterium</taxon>
    </lineage>
</organism>
<name>A0A1A3GYZ0_MYCMU</name>
<gene>
    <name evidence="1" type="ORF">A5630_24730</name>
</gene>
<dbReference type="Proteomes" id="UP000093898">
    <property type="component" value="Unassembled WGS sequence"/>
</dbReference>
<evidence type="ECO:0000313" key="2">
    <source>
        <dbReference type="Proteomes" id="UP000093898"/>
    </source>
</evidence>
<evidence type="ECO:0000313" key="1">
    <source>
        <dbReference type="EMBL" id="OBJ40591.1"/>
    </source>
</evidence>
<reference evidence="2" key="1">
    <citation type="submission" date="2016-06" db="EMBL/GenBank/DDBJ databases">
        <authorList>
            <person name="Sutton G."/>
            <person name="Brinkac L."/>
            <person name="Sanka R."/>
            <person name="Adams M."/>
            <person name="Lau E."/>
            <person name="Garcia-Basteiro A."/>
            <person name="Lopez-Varela E."/>
            <person name="Palencia S."/>
        </authorList>
    </citation>
    <scope>NUCLEOTIDE SEQUENCE [LARGE SCALE GENOMIC DNA]</scope>
    <source>
        <strain evidence="2">1127319.6</strain>
    </source>
</reference>
<protein>
    <submittedName>
        <fullName evidence="1">Uncharacterized protein</fullName>
    </submittedName>
</protein>
<comment type="caution">
    <text evidence="1">The sequence shown here is derived from an EMBL/GenBank/DDBJ whole genome shotgun (WGS) entry which is preliminary data.</text>
</comment>
<dbReference type="EMBL" id="LZLC01000153">
    <property type="protein sequence ID" value="OBJ40591.1"/>
    <property type="molecule type" value="Genomic_DNA"/>
</dbReference>
<dbReference type="AlphaFoldDB" id="A0A1A3GYZ0"/>